<gene>
    <name evidence="12" type="ORF">NUH29_08930</name>
</gene>
<keyword evidence="6 12" id="KW-0418">Kinase</keyword>
<keyword evidence="9" id="KW-0175">Coiled coil</keyword>
<evidence type="ECO:0000256" key="2">
    <source>
        <dbReference type="ARBA" id="ARBA00012438"/>
    </source>
</evidence>
<dbReference type="CDD" id="cd16917">
    <property type="entry name" value="HATPase_UhpB-NarQ-NarX-like"/>
    <property type="match status" value="1"/>
</dbReference>
<evidence type="ECO:0000256" key="7">
    <source>
        <dbReference type="ARBA" id="ARBA00022840"/>
    </source>
</evidence>
<dbReference type="PANTHER" id="PTHR24421:SF10">
    <property type="entry name" value="NITRATE_NITRITE SENSOR PROTEIN NARQ"/>
    <property type="match status" value="1"/>
</dbReference>
<keyword evidence="10" id="KW-0472">Membrane</keyword>
<keyword evidence="5" id="KW-0547">Nucleotide-binding</keyword>
<evidence type="ECO:0000256" key="8">
    <source>
        <dbReference type="ARBA" id="ARBA00023012"/>
    </source>
</evidence>
<dbReference type="Pfam" id="PF02518">
    <property type="entry name" value="HATPase_c"/>
    <property type="match status" value="1"/>
</dbReference>
<dbReference type="SMART" id="SM00387">
    <property type="entry name" value="HATPase_c"/>
    <property type="match status" value="1"/>
</dbReference>
<evidence type="ECO:0000256" key="10">
    <source>
        <dbReference type="SAM" id="Phobius"/>
    </source>
</evidence>
<keyword evidence="7" id="KW-0067">ATP-binding</keyword>
<evidence type="ECO:0000256" key="3">
    <source>
        <dbReference type="ARBA" id="ARBA00022553"/>
    </source>
</evidence>
<keyword evidence="10" id="KW-1133">Transmembrane helix</keyword>
<evidence type="ECO:0000256" key="9">
    <source>
        <dbReference type="SAM" id="Coils"/>
    </source>
</evidence>
<sequence length="379" mass="39169">MIRSRWWLVALGATGLGVLAVLLANGVGPAALTVGASAVVVYSALFLLIRPRVVDGNTAALVLSGVTIAYGGLLTAIEPPLAAAQCFVYPLLWIVSGSRRAGIAASLAGSVAVGAGFWVSLGGLPALPQILITQTLSFAFASIMGLWIWRIAELGDEKSRLLDELTAAQGELAALHRDAGVTEERARMSREVHDTVAQSLTGLVLLAQRARRGFAAGTLDDETLELIETGARDALAETRALVAAAAPVELAQGGIADALQRLAERFERETRIRVAVTTALDEPLDRDAEVVLLRCAQEGLANVRKHSEAASARVELTSASGTARLTVRDDGRGFPAEVHAGFGLAGLRDRLALAGGALAVDGTPGATAITATLPLGGAA</sequence>
<feature type="transmembrane region" description="Helical" evidence="10">
    <location>
        <begin position="30"/>
        <end position="49"/>
    </location>
</feature>
<evidence type="ECO:0000313" key="13">
    <source>
        <dbReference type="Proteomes" id="UP001205337"/>
    </source>
</evidence>
<evidence type="ECO:0000256" key="4">
    <source>
        <dbReference type="ARBA" id="ARBA00022679"/>
    </source>
</evidence>
<dbReference type="SUPFAM" id="SSF55874">
    <property type="entry name" value="ATPase domain of HSP90 chaperone/DNA topoisomerase II/histidine kinase"/>
    <property type="match status" value="1"/>
</dbReference>
<dbReference type="InterPro" id="IPR036890">
    <property type="entry name" value="HATPase_C_sf"/>
</dbReference>
<feature type="transmembrane region" description="Helical" evidence="10">
    <location>
        <begin position="56"/>
        <end position="73"/>
    </location>
</feature>
<name>A0ABT1ZG37_9MICO</name>
<feature type="domain" description="Histidine kinase/HSP90-like ATPase" evidence="11">
    <location>
        <begin position="287"/>
        <end position="377"/>
    </location>
</feature>
<keyword evidence="3" id="KW-0597">Phosphoprotein</keyword>
<evidence type="ECO:0000256" key="5">
    <source>
        <dbReference type="ARBA" id="ARBA00022741"/>
    </source>
</evidence>
<dbReference type="Gene3D" id="1.20.5.1930">
    <property type="match status" value="1"/>
</dbReference>
<proteinExistence type="predicted"/>
<dbReference type="Gene3D" id="3.30.565.10">
    <property type="entry name" value="Histidine kinase-like ATPase, C-terminal domain"/>
    <property type="match status" value="1"/>
</dbReference>
<feature type="transmembrane region" description="Helical" evidence="10">
    <location>
        <begin position="130"/>
        <end position="149"/>
    </location>
</feature>
<feature type="transmembrane region" description="Helical" evidence="10">
    <location>
        <begin position="103"/>
        <end position="124"/>
    </location>
</feature>
<comment type="catalytic activity">
    <reaction evidence="1">
        <text>ATP + protein L-histidine = ADP + protein N-phospho-L-histidine.</text>
        <dbReference type="EC" id="2.7.13.3"/>
    </reaction>
</comment>
<reference evidence="12 13" key="1">
    <citation type="submission" date="2022-08" db="EMBL/GenBank/DDBJ databases">
        <authorList>
            <person name="Li F."/>
        </authorList>
    </citation>
    <scope>NUCLEOTIDE SEQUENCE [LARGE SCALE GENOMIC DNA]</scope>
    <source>
        <strain evidence="12 13">10F1B-8-1</strain>
    </source>
</reference>
<comment type="caution">
    <text evidence="12">The sequence shown here is derived from an EMBL/GenBank/DDBJ whole genome shotgun (WGS) entry which is preliminary data.</text>
</comment>
<dbReference type="InterPro" id="IPR011712">
    <property type="entry name" value="Sig_transdc_His_kin_sub3_dim/P"/>
</dbReference>
<dbReference type="Pfam" id="PF07730">
    <property type="entry name" value="HisKA_3"/>
    <property type="match status" value="1"/>
</dbReference>
<dbReference type="InterPro" id="IPR003594">
    <property type="entry name" value="HATPase_dom"/>
</dbReference>
<protein>
    <recommendedName>
        <fullName evidence="2">histidine kinase</fullName>
        <ecNumber evidence="2">2.7.13.3</ecNumber>
    </recommendedName>
</protein>
<keyword evidence="4" id="KW-0808">Transferase</keyword>
<accession>A0ABT1ZG37</accession>
<keyword evidence="13" id="KW-1185">Reference proteome</keyword>
<dbReference type="EMBL" id="JANTHX010000007">
    <property type="protein sequence ID" value="MCS0499671.1"/>
    <property type="molecule type" value="Genomic_DNA"/>
</dbReference>
<organism evidence="12 13">
    <name type="scientific">Protaetiibacter mangrovi</name>
    <dbReference type="NCBI Taxonomy" id="2970926"/>
    <lineage>
        <taxon>Bacteria</taxon>
        <taxon>Bacillati</taxon>
        <taxon>Actinomycetota</taxon>
        <taxon>Actinomycetes</taxon>
        <taxon>Micrococcales</taxon>
        <taxon>Microbacteriaceae</taxon>
        <taxon>Protaetiibacter</taxon>
    </lineage>
</organism>
<dbReference type="EC" id="2.7.13.3" evidence="2"/>
<keyword evidence="10" id="KW-0812">Transmembrane</keyword>
<evidence type="ECO:0000313" key="12">
    <source>
        <dbReference type="EMBL" id="MCS0499671.1"/>
    </source>
</evidence>
<evidence type="ECO:0000256" key="6">
    <source>
        <dbReference type="ARBA" id="ARBA00022777"/>
    </source>
</evidence>
<dbReference type="InterPro" id="IPR050482">
    <property type="entry name" value="Sensor_HK_TwoCompSys"/>
</dbReference>
<dbReference type="Proteomes" id="UP001205337">
    <property type="component" value="Unassembled WGS sequence"/>
</dbReference>
<feature type="coiled-coil region" evidence="9">
    <location>
        <begin position="151"/>
        <end position="178"/>
    </location>
</feature>
<dbReference type="RefSeq" id="WP_258798735.1">
    <property type="nucleotide sequence ID" value="NZ_JANTHX010000007.1"/>
</dbReference>
<dbReference type="InterPro" id="IPR017205">
    <property type="entry name" value="Sig_transdc_His_kinase_ChrS"/>
</dbReference>
<dbReference type="PIRSF" id="PIRSF037434">
    <property type="entry name" value="STHK_ChrS"/>
    <property type="match status" value="1"/>
</dbReference>
<evidence type="ECO:0000256" key="1">
    <source>
        <dbReference type="ARBA" id="ARBA00000085"/>
    </source>
</evidence>
<dbReference type="GO" id="GO:0016301">
    <property type="term" value="F:kinase activity"/>
    <property type="evidence" value="ECO:0007669"/>
    <property type="project" value="UniProtKB-KW"/>
</dbReference>
<dbReference type="PANTHER" id="PTHR24421">
    <property type="entry name" value="NITRATE/NITRITE SENSOR PROTEIN NARX-RELATED"/>
    <property type="match status" value="1"/>
</dbReference>
<evidence type="ECO:0000259" key="11">
    <source>
        <dbReference type="SMART" id="SM00387"/>
    </source>
</evidence>
<keyword evidence="8" id="KW-0902">Two-component regulatory system</keyword>